<sequence length="99" mass="11054">MIFIDNLHHGFRIPDGTLKEHIFRRNGYLFFRNIAQIEDGIGDKIGMLARGFSVFLSSAVFAFGYSWRITLICVGVGPVSAITMAIMSKVRVISSRTAE</sequence>
<keyword evidence="3 4" id="KW-0472">Membrane</keyword>
<dbReference type="EMBL" id="KN555622">
    <property type="protein sequence ID" value="KHJ88573.1"/>
    <property type="molecule type" value="Genomic_DNA"/>
</dbReference>
<evidence type="ECO:0000256" key="2">
    <source>
        <dbReference type="ARBA" id="ARBA00022989"/>
    </source>
</evidence>
<dbReference type="GO" id="GO:0016020">
    <property type="term" value="C:membrane"/>
    <property type="evidence" value="ECO:0007669"/>
    <property type="project" value="InterPro"/>
</dbReference>
<dbReference type="Proteomes" id="UP000053660">
    <property type="component" value="Unassembled WGS sequence"/>
</dbReference>
<keyword evidence="1 4" id="KW-0812">Transmembrane</keyword>
<organism evidence="6 7">
    <name type="scientific">Oesophagostomum dentatum</name>
    <name type="common">Nodular worm</name>
    <dbReference type="NCBI Taxonomy" id="61180"/>
    <lineage>
        <taxon>Eukaryota</taxon>
        <taxon>Metazoa</taxon>
        <taxon>Ecdysozoa</taxon>
        <taxon>Nematoda</taxon>
        <taxon>Chromadorea</taxon>
        <taxon>Rhabditida</taxon>
        <taxon>Rhabditina</taxon>
        <taxon>Rhabditomorpha</taxon>
        <taxon>Strongyloidea</taxon>
        <taxon>Strongylidae</taxon>
        <taxon>Oesophagostomum</taxon>
    </lineage>
</organism>
<evidence type="ECO:0000313" key="7">
    <source>
        <dbReference type="Proteomes" id="UP000053660"/>
    </source>
</evidence>
<dbReference type="Gene3D" id="1.20.1560.10">
    <property type="entry name" value="ABC transporter type 1, transmembrane domain"/>
    <property type="match status" value="1"/>
</dbReference>
<keyword evidence="7" id="KW-1185">Reference proteome</keyword>
<dbReference type="GO" id="GO:0005524">
    <property type="term" value="F:ATP binding"/>
    <property type="evidence" value="ECO:0007669"/>
    <property type="project" value="InterPro"/>
</dbReference>
<gene>
    <name evidence="6" type="ORF">OESDEN_11632</name>
</gene>
<proteinExistence type="predicted"/>
<evidence type="ECO:0000256" key="3">
    <source>
        <dbReference type="ARBA" id="ARBA00023136"/>
    </source>
</evidence>
<accession>A0A0B1STD8</accession>
<dbReference type="Pfam" id="PF00664">
    <property type="entry name" value="ABC_membrane"/>
    <property type="match status" value="1"/>
</dbReference>
<feature type="domain" description="ABC transmembrane type-1" evidence="5">
    <location>
        <begin position="32"/>
        <end position="99"/>
    </location>
</feature>
<evidence type="ECO:0000313" key="6">
    <source>
        <dbReference type="EMBL" id="KHJ88573.1"/>
    </source>
</evidence>
<dbReference type="AlphaFoldDB" id="A0A0B1STD8"/>
<evidence type="ECO:0000256" key="1">
    <source>
        <dbReference type="ARBA" id="ARBA00022692"/>
    </source>
</evidence>
<evidence type="ECO:0000256" key="4">
    <source>
        <dbReference type="SAM" id="Phobius"/>
    </source>
</evidence>
<evidence type="ECO:0000259" key="5">
    <source>
        <dbReference type="PROSITE" id="PS50929"/>
    </source>
</evidence>
<protein>
    <recommendedName>
        <fullName evidence="5">ABC transmembrane type-1 domain-containing protein</fullName>
    </recommendedName>
</protein>
<keyword evidence="2 4" id="KW-1133">Transmembrane helix</keyword>
<dbReference type="SUPFAM" id="SSF90123">
    <property type="entry name" value="ABC transporter transmembrane region"/>
    <property type="match status" value="1"/>
</dbReference>
<name>A0A0B1STD8_OESDE</name>
<dbReference type="InterPro" id="IPR011527">
    <property type="entry name" value="ABC1_TM_dom"/>
</dbReference>
<feature type="transmembrane region" description="Helical" evidence="4">
    <location>
        <begin position="69"/>
        <end position="87"/>
    </location>
</feature>
<dbReference type="InterPro" id="IPR036640">
    <property type="entry name" value="ABC1_TM_sf"/>
</dbReference>
<dbReference type="PROSITE" id="PS50929">
    <property type="entry name" value="ABC_TM1F"/>
    <property type="match status" value="1"/>
</dbReference>
<reference evidence="6 7" key="1">
    <citation type="submission" date="2014-03" db="EMBL/GenBank/DDBJ databases">
        <title>Draft genome of the hookworm Oesophagostomum dentatum.</title>
        <authorList>
            <person name="Mitreva M."/>
        </authorList>
    </citation>
    <scope>NUCLEOTIDE SEQUENCE [LARGE SCALE GENOMIC DNA]</scope>
    <source>
        <strain evidence="6 7">OD-Hann</strain>
    </source>
</reference>
<dbReference type="OrthoDB" id="5872295at2759"/>
<dbReference type="GO" id="GO:0140359">
    <property type="term" value="F:ABC-type transporter activity"/>
    <property type="evidence" value="ECO:0007669"/>
    <property type="project" value="InterPro"/>
</dbReference>